<evidence type="ECO:0000313" key="3">
    <source>
        <dbReference type="Proteomes" id="UP000008312"/>
    </source>
</evidence>
<evidence type="ECO:0000313" key="2">
    <source>
        <dbReference type="EMBL" id="CBK23441.2"/>
    </source>
</evidence>
<accession>D8M6M3</accession>
<feature type="region of interest" description="Disordered" evidence="1">
    <location>
        <begin position="115"/>
        <end position="224"/>
    </location>
</feature>
<feature type="compositionally biased region" description="Acidic residues" evidence="1">
    <location>
        <begin position="192"/>
        <end position="202"/>
    </location>
</feature>
<sequence length="508" mass="54247">MYTSLCPMLGFAFSIQPGTGVSEEKTEPRSLSLSDQQNDTDPKQPVQIAPQPAQIAPQPHCNQSLQETKKGSLVRPASFRRSTQLKPNDAPSKGDPFVCTDNSSLPTMTGMVLPQAGIPIQPENPLLPSVHDDGDESKSSTDKQPVTNASTESLPVVEDVSALPTMNGMVLPQAESMIQPENQYFSFKLNDDSDDDSDDDSESQQNADQQPMANPSPQPLPAMEDVSALPTMNGMVLPQAESMIQPENQYFSFKLDDDSDDDSEPSTPDQPAADPSPQPLPVMEGISVLPSLTQTHIPGMGGSVLPAVVPAPSPYPRPGLPLPTAPVMSASILPSTQTNSYPETPSMNRPAPPPPATESSAALQSTLTDLDIPYPHVADELDIPYPHIADQLKNSEAKPSEAPAINNGFSFPNPPMLNHTMQPNRGSAQPGTISVILPPLTTINENQVSTQDNLRIPSSSCGIGNQLLVVDYMTTRNGDTIASCVNSLNSLRSKLSQINVGFCFLVDG</sequence>
<proteinExistence type="predicted"/>
<reference evidence="2" key="1">
    <citation type="submission" date="2010-02" db="EMBL/GenBank/DDBJ databases">
        <title>Sequencing and annotation of the Blastocystis hominis genome.</title>
        <authorList>
            <person name="Wincker P."/>
        </authorList>
    </citation>
    <scope>NUCLEOTIDE SEQUENCE</scope>
    <source>
        <strain evidence="2">Singapore isolate B</strain>
    </source>
</reference>
<feature type="region of interest" description="Disordered" evidence="1">
    <location>
        <begin position="253"/>
        <end position="283"/>
    </location>
</feature>
<dbReference type="GeneID" id="24920425"/>
<feature type="compositionally biased region" description="Basic and acidic residues" evidence="1">
    <location>
        <begin position="130"/>
        <end position="141"/>
    </location>
</feature>
<feature type="compositionally biased region" description="Polar residues" evidence="1">
    <location>
        <begin position="142"/>
        <end position="153"/>
    </location>
</feature>
<feature type="region of interest" description="Disordered" evidence="1">
    <location>
        <begin position="17"/>
        <end position="97"/>
    </location>
</feature>
<dbReference type="Proteomes" id="UP000008312">
    <property type="component" value="Unassembled WGS sequence"/>
</dbReference>
<gene>
    <name evidence="2" type="ORF">GSBLH_T00003321001</name>
</gene>
<name>D8M6M3_BLAHO</name>
<protein>
    <submittedName>
        <fullName evidence="2">Uncharacterized protein</fullName>
    </submittedName>
</protein>
<dbReference type="RefSeq" id="XP_012897489.1">
    <property type="nucleotide sequence ID" value="XM_013042035.1"/>
</dbReference>
<dbReference type="InParanoid" id="D8M6M3"/>
<keyword evidence="3" id="KW-1185">Reference proteome</keyword>
<feature type="compositionally biased region" description="Low complexity" evidence="1">
    <location>
        <begin position="44"/>
        <end position="59"/>
    </location>
</feature>
<dbReference type="EMBL" id="FN668661">
    <property type="protein sequence ID" value="CBK23441.2"/>
    <property type="molecule type" value="Genomic_DNA"/>
</dbReference>
<dbReference type="AlphaFoldDB" id="D8M6M3"/>
<evidence type="ECO:0000256" key="1">
    <source>
        <dbReference type="SAM" id="MobiDB-lite"/>
    </source>
</evidence>
<organism evidence="2">
    <name type="scientific">Blastocystis hominis</name>
    <dbReference type="NCBI Taxonomy" id="12968"/>
    <lineage>
        <taxon>Eukaryota</taxon>
        <taxon>Sar</taxon>
        <taxon>Stramenopiles</taxon>
        <taxon>Bigyra</taxon>
        <taxon>Opalozoa</taxon>
        <taxon>Opalinata</taxon>
        <taxon>Blastocystidae</taxon>
        <taxon>Blastocystis</taxon>
    </lineage>
</organism>
<feature type="compositionally biased region" description="Polar residues" evidence="1">
    <location>
        <begin position="334"/>
        <end position="347"/>
    </location>
</feature>
<feature type="compositionally biased region" description="Polar residues" evidence="1">
    <location>
        <begin position="29"/>
        <end position="39"/>
    </location>
</feature>
<feature type="region of interest" description="Disordered" evidence="1">
    <location>
        <begin position="334"/>
        <end position="362"/>
    </location>
</feature>